<dbReference type="Proteomes" id="UP000095023">
    <property type="component" value="Unassembled WGS sequence"/>
</dbReference>
<proteinExistence type="predicted"/>
<dbReference type="InterPro" id="IPR021278">
    <property type="entry name" value="ATP19"/>
</dbReference>
<keyword evidence="3" id="KW-0472">Membrane</keyword>
<dbReference type="AlphaFoldDB" id="A0A1E4TH55"/>
<accession>A0A1E4TH55</accession>
<reference evidence="5" key="1">
    <citation type="submission" date="2016-02" db="EMBL/GenBank/DDBJ databases">
        <title>Comparative genomics of biotechnologically important yeasts.</title>
        <authorList>
            <consortium name="DOE Joint Genome Institute"/>
            <person name="Riley R."/>
            <person name="Haridas S."/>
            <person name="Wolfe K.H."/>
            <person name="Lopes M.R."/>
            <person name="Hittinger C.T."/>
            <person name="Goker M."/>
            <person name="Salamov A."/>
            <person name="Wisecaver J."/>
            <person name="Long T.M."/>
            <person name="Aerts A.L."/>
            <person name="Barry K."/>
            <person name="Choi C."/>
            <person name="Clum A."/>
            <person name="Coughlan A.Y."/>
            <person name="Deshpande S."/>
            <person name="Douglass A.P."/>
            <person name="Hanson S.J."/>
            <person name="Klenk H.-P."/>
            <person name="Labutti K."/>
            <person name="Lapidus A."/>
            <person name="Lindquist E."/>
            <person name="Lipzen A."/>
            <person name="Meier-Kolthoff J.P."/>
            <person name="Ohm R.A."/>
            <person name="Otillar R.P."/>
            <person name="Pangilinan J."/>
            <person name="Peng Y."/>
            <person name="Rokas A."/>
            <person name="Rosa C.A."/>
            <person name="Scheuner C."/>
            <person name="Sibirny A.A."/>
            <person name="Slot J.C."/>
            <person name="Stielow J.B."/>
            <person name="Sun H."/>
            <person name="Kurtzman C.P."/>
            <person name="Blackwell M."/>
            <person name="Jeffries T.W."/>
            <person name="Grigoriev I.V."/>
        </authorList>
    </citation>
    <scope>NUCLEOTIDE SEQUENCE [LARGE SCALE GENOMIC DNA]</scope>
    <source>
        <strain evidence="5">NRRL Y-17796</strain>
    </source>
</reference>
<protein>
    <recommendedName>
        <fullName evidence="6">ATP synthase subunit K, mitochondrial</fullName>
    </recommendedName>
</protein>
<dbReference type="GO" id="GO:0015986">
    <property type="term" value="P:proton motive force-driven ATP synthesis"/>
    <property type="evidence" value="ECO:0007669"/>
    <property type="project" value="TreeGrafter"/>
</dbReference>
<dbReference type="Pfam" id="PF11022">
    <property type="entry name" value="ATP19"/>
    <property type="match status" value="1"/>
</dbReference>
<dbReference type="GO" id="GO:0031966">
    <property type="term" value="C:mitochondrial membrane"/>
    <property type="evidence" value="ECO:0007669"/>
    <property type="project" value="UniProtKB-SubCell"/>
</dbReference>
<organism evidence="4 5">
    <name type="scientific">Tortispora caseinolytica NRRL Y-17796</name>
    <dbReference type="NCBI Taxonomy" id="767744"/>
    <lineage>
        <taxon>Eukaryota</taxon>
        <taxon>Fungi</taxon>
        <taxon>Dikarya</taxon>
        <taxon>Ascomycota</taxon>
        <taxon>Saccharomycotina</taxon>
        <taxon>Trigonopsidomycetes</taxon>
        <taxon>Trigonopsidales</taxon>
        <taxon>Trigonopsidaceae</taxon>
        <taxon>Tortispora</taxon>
    </lineage>
</organism>
<evidence type="ECO:0000256" key="2">
    <source>
        <dbReference type="ARBA" id="ARBA00023128"/>
    </source>
</evidence>
<gene>
    <name evidence="4" type="ORF">CANCADRAFT_57423</name>
</gene>
<dbReference type="PANTHER" id="PTHR28074:SF1">
    <property type="entry name" value="ATP SYNTHASE SUBUNIT K, MITOCHONDRIAL"/>
    <property type="match status" value="1"/>
</dbReference>
<sequence>MAGGAYHIFGRNVYPHQLSIITLATITGAIVLSTSGKKSTASPNPPLNAASSDEEKFIMEYLAKAEKKE</sequence>
<evidence type="ECO:0000256" key="1">
    <source>
        <dbReference type="ARBA" id="ARBA00004325"/>
    </source>
</evidence>
<keyword evidence="5" id="KW-1185">Reference proteome</keyword>
<keyword evidence="2" id="KW-0496">Mitochondrion</keyword>
<evidence type="ECO:0000256" key="3">
    <source>
        <dbReference type="ARBA" id="ARBA00023136"/>
    </source>
</evidence>
<evidence type="ECO:0000313" key="4">
    <source>
        <dbReference type="EMBL" id="ODV91059.1"/>
    </source>
</evidence>
<evidence type="ECO:0008006" key="6">
    <source>
        <dbReference type="Google" id="ProtNLM"/>
    </source>
</evidence>
<comment type="subcellular location">
    <subcellularLocation>
        <location evidence="1">Mitochondrion membrane</location>
    </subcellularLocation>
</comment>
<name>A0A1E4TH55_9ASCO</name>
<dbReference type="EMBL" id="KV453842">
    <property type="protein sequence ID" value="ODV91059.1"/>
    <property type="molecule type" value="Genomic_DNA"/>
</dbReference>
<dbReference type="PANTHER" id="PTHR28074">
    <property type="entry name" value="ATP SYNTHASE SUBUNIT K, MITOCHONDRIAL"/>
    <property type="match status" value="1"/>
</dbReference>
<dbReference type="OrthoDB" id="2094445at2759"/>
<evidence type="ECO:0000313" key="5">
    <source>
        <dbReference type="Proteomes" id="UP000095023"/>
    </source>
</evidence>